<evidence type="ECO:0000313" key="3">
    <source>
        <dbReference type="Proteomes" id="UP000321440"/>
    </source>
</evidence>
<dbReference type="RefSeq" id="WP_146817174.1">
    <property type="nucleotide sequence ID" value="NZ_BJYA01000014.1"/>
</dbReference>
<dbReference type="Proteomes" id="UP000321440">
    <property type="component" value="Unassembled WGS sequence"/>
</dbReference>
<dbReference type="SUPFAM" id="SSF51905">
    <property type="entry name" value="FAD/NAD(P)-binding domain"/>
    <property type="match status" value="1"/>
</dbReference>
<dbReference type="Pfam" id="PF01593">
    <property type="entry name" value="Amino_oxidase"/>
    <property type="match status" value="1"/>
</dbReference>
<sequence>MENKVWDVAIVGGGLAGYIAANYLAKSNISVVLIEKGKEVGGRARTNNIKGLYFNLGPHALYKKGEAKLILEDLGINLEGKTPKLNGSFVDGKHEFDAPFTPLKLITTKHFNWKERLEFIKILMEIKKTDTNKVKDLTFKQWLEQRINSNNVRSFIVVLGRLATYCHTPEKVSANVIINHLKLVMGGVKYLDGGWQSMIDQLHNKAIASGVSVKKQRNVIKITPNDNDLFQLKLSNDQVILSNEVICTTSPHELNRMLNKRYTEVSEHFHPVCGATLDVALSRLPNANKLLALGLHEPLYYSVHSTFAKLSDHEDGVVLHVFRYFHPDEKIESKQIKLELEQFLDRIQPGWRKYEIASRCLPHLVVNQRVPQIGDEKNLSYIETDIDRLYIAGDWTSSDLILSEAAVSSGKRAAEEILRFRKGEDRIGN</sequence>
<protein>
    <submittedName>
        <fullName evidence="2">Dehydrogenase</fullName>
    </submittedName>
</protein>
<dbReference type="GO" id="GO:0016491">
    <property type="term" value="F:oxidoreductase activity"/>
    <property type="evidence" value="ECO:0007669"/>
    <property type="project" value="InterPro"/>
</dbReference>
<evidence type="ECO:0000259" key="1">
    <source>
        <dbReference type="Pfam" id="PF01593"/>
    </source>
</evidence>
<dbReference type="InterPro" id="IPR036188">
    <property type="entry name" value="FAD/NAD-bd_sf"/>
</dbReference>
<dbReference type="Gene3D" id="3.50.50.60">
    <property type="entry name" value="FAD/NAD(P)-binding domain"/>
    <property type="match status" value="1"/>
</dbReference>
<organism evidence="2 3">
    <name type="scientific">Alkalibacillus haloalkaliphilus</name>
    <dbReference type="NCBI Taxonomy" id="94136"/>
    <lineage>
        <taxon>Bacteria</taxon>
        <taxon>Bacillati</taxon>
        <taxon>Bacillota</taxon>
        <taxon>Bacilli</taxon>
        <taxon>Bacillales</taxon>
        <taxon>Bacillaceae</taxon>
        <taxon>Alkalibacillus</taxon>
    </lineage>
</organism>
<feature type="domain" description="Amine oxidase" evidence="1">
    <location>
        <begin position="15"/>
        <end position="418"/>
    </location>
</feature>
<dbReference type="PANTHER" id="PTHR42923">
    <property type="entry name" value="PROTOPORPHYRINOGEN OXIDASE"/>
    <property type="match status" value="1"/>
</dbReference>
<evidence type="ECO:0000313" key="2">
    <source>
        <dbReference type="EMBL" id="GEN46389.1"/>
    </source>
</evidence>
<dbReference type="AlphaFoldDB" id="A0A511W5K9"/>
<proteinExistence type="predicted"/>
<accession>A0A511W5K9</accession>
<comment type="caution">
    <text evidence="2">The sequence shown here is derived from an EMBL/GenBank/DDBJ whole genome shotgun (WGS) entry which is preliminary data.</text>
</comment>
<dbReference type="InterPro" id="IPR050464">
    <property type="entry name" value="Zeta_carotene_desat/Oxidored"/>
</dbReference>
<dbReference type="InterPro" id="IPR002937">
    <property type="entry name" value="Amino_oxidase"/>
</dbReference>
<gene>
    <name evidence="2" type="ORF">AHA02nite_21650</name>
</gene>
<dbReference type="OrthoDB" id="269318at2"/>
<dbReference type="EMBL" id="BJYA01000014">
    <property type="protein sequence ID" value="GEN46389.1"/>
    <property type="molecule type" value="Genomic_DNA"/>
</dbReference>
<keyword evidence="3" id="KW-1185">Reference proteome</keyword>
<dbReference type="Gene3D" id="3.90.660.50">
    <property type="match status" value="1"/>
</dbReference>
<dbReference type="PANTHER" id="PTHR42923:SF3">
    <property type="entry name" value="PROTOPORPHYRINOGEN OXIDASE"/>
    <property type="match status" value="1"/>
</dbReference>
<reference evidence="2 3" key="1">
    <citation type="submission" date="2019-07" db="EMBL/GenBank/DDBJ databases">
        <title>Whole genome shotgun sequence of Alkalibacillus haloalkaliphilus NBRC 103110.</title>
        <authorList>
            <person name="Hosoyama A."/>
            <person name="Uohara A."/>
            <person name="Ohji S."/>
            <person name="Ichikawa N."/>
        </authorList>
    </citation>
    <scope>NUCLEOTIDE SEQUENCE [LARGE SCALE GENOMIC DNA]</scope>
    <source>
        <strain evidence="2 3">NBRC 103110</strain>
    </source>
</reference>
<name>A0A511W5K9_9BACI</name>